<name>A0A6J4VD05_9BACT</name>
<dbReference type="AlphaFoldDB" id="A0A6J4VD05"/>
<reference evidence="2" key="1">
    <citation type="submission" date="2020-02" db="EMBL/GenBank/DDBJ databases">
        <authorList>
            <person name="Meier V. D."/>
        </authorList>
    </citation>
    <scope>NUCLEOTIDE SEQUENCE</scope>
    <source>
        <strain evidence="2">AVDCRST_MAG59</strain>
    </source>
</reference>
<feature type="compositionally biased region" description="Low complexity" evidence="1">
    <location>
        <begin position="39"/>
        <end position="50"/>
    </location>
</feature>
<organism evidence="2">
    <name type="scientific">uncultured Thermomicrobiales bacterium</name>
    <dbReference type="NCBI Taxonomy" id="1645740"/>
    <lineage>
        <taxon>Bacteria</taxon>
        <taxon>Pseudomonadati</taxon>
        <taxon>Thermomicrobiota</taxon>
        <taxon>Thermomicrobia</taxon>
        <taxon>Thermomicrobiales</taxon>
        <taxon>environmental samples</taxon>
    </lineage>
</organism>
<gene>
    <name evidence="2" type="ORF">AVDCRST_MAG59-3647</name>
</gene>
<feature type="region of interest" description="Disordered" evidence="1">
    <location>
        <begin position="35"/>
        <end position="76"/>
    </location>
</feature>
<accession>A0A6J4VD05</accession>
<protein>
    <submittedName>
        <fullName evidence="2">Uncharacterized protein</fullName>
    </submittedName>
</protein>
<proteinExistence type="predicted"/>
<evidence type="ECO:0000313" key="2">
    <source>
        <dbReference type="EMBL" id="CAA9572125.1"/>
    </source>
</evidence>
<dbReference type="EMBL" id="CADCWF010000263">
    <property type="protein sequence ID" value="CAA9572125.1"/>
    <property type="molecule type" value="Genomic_DNA"/>
</dbReference>
<evidence type="ECO:0000256" key="1">
    <source>
        <dbReference type="SAM" id="MobiDB-lite"/>
    </source>
</evidence>
<sequence>MTTTRKRGPAGRSHVLMSALVALVVLFGGGMQVVAQDGTPTPAEETSPTPNDEAQPPPSNVGTDIPITYQGPPPSGFKKELVGPVELLRAAEVDLETFTFTLPLYRGEMADGTAVWYILTDTTDEGNANALGLNHSPKLAYANVEGAVRTATLEKDLTLTFDQGSVDFAPERVIVAGPEEAPFPPAVAEPGSVGDAQYSPLVRIENAGGHIYNAPILAMGVEAEELQGFCKGAPDLSMVHDRVVSICPDRALVTLKAVAGFSFARPVVYVSFEASDPMAATMEQSTFAPALANVQVGFDDGAFSAVERLFSFANGPTGVGNPQRQGFDSVLSGESTEPLNVFGGVPTIALDYSPLWDMNLGVWTDEAIEKGYRSRLIDEFQILDIADQGFLTGPDGADYGSSGIIINCPIVMRLL</sequence>